<sequence length="121" mass="13235">MQWRDPAISAHCKLRLPGSSDSTASASRVAGTIGARRHAWLIACIVVKTGFHHVVLTSLELLNPGNPPALASQSAGITGVSHWPTTTFKCYYVFMILSYVSSVCLPQDWLTWGNSEEQIHK</sequence>
<dbReference type="Ensembl" id="ENSMMUT00000091221.1">
    <property type="protein sequence ID" value="ENSMMUP00000070209.1"/>
    <property type="gene ID" value="ENSMMUG00000062507.1"/>
</dbReference>
<dbReference type="Proteomes" id="UP000006718">
    <property type="component" value="Chromosome 3"/>
</dbReference>
<evidence type="ECO:0000313" key="2">
    <source>
        <dbReference type="Proteomes" id="UP000006718"/>
    </source>
</evidence>
<accession>A0A5F7ZX51</accession>
<keyword evidence="2" id="KW-1185">Reference proteome</keyword>
<reference evidence="1" key="4">
    <citation type="submission" date="2025-09" db="UniProtKB">
        <authorList>
            <consortium name="Ensembl"/>
        </authorList>
    </citation>
    <scope>IDENTIFICATION</scope>
    <source>
        <strain evidence="1">17573</strain>
    </source>
</reference>
<dbReference type="PRINTS" id="PR02045">
    <property type="entry name" value="F138DOMAIN"/>
</dbReference>
<dbReference type="PANTHER" id="PTHR12138">
    <property type="entry name" value="PRIMATE-EXPANDED PROTEIN FAMILY"/>
    <property type="match status" value="1"/>
</dbReference>
<dbReference type="GeneTree" id="ENSGT00940000163505"/>
<reference evidence="1" key="2">
    <citation type="submission" date="2019-01" db="EMBL/GenBank/DDBJ databases">
        <authorList>
            <person name="Graves T."/>
            <person name="Eichler E.E."/>
            <person name="Wilson R.K."/>
        </authorList>
    </citation>
    <scope>NUCLEOTIDE SEQUENCE [LARGE SCALE GENOMIC DNA]</scope>
    <source>
        <strain evidence="1">17573</strain>
    </source>
</reference>
<reference evidence="2" key="1">
    <citation type="journal article" date="2007" name="Science">
        <title>Evolutionary and biomedical insights from the rhesus macaque genome.</title>
        <authorList>
            <person name="Gibbs R.A."/>
            <person name="Rogers J."/>
            <person name="Katze M.G."/>
            <person name="Bumgarner R."/>
            <person name="Weinstock G.M."/>
            <person name="Mardis E.R."/>
            <person name="Remington K.A."/>
            <person name="Strausberg R.L."/>
            <person name="Venter J.C."/>
            <person name="Wilson R.K."/>
            <person name="Batzer M.A."/>
            <person name="Bustamante C.D."/>
            <person name="Eichler E.E."/>
            <person name="Hahn M.W."/>
            <person name="Hardison R.C."/>
            <person name="Makova K.D."/>
            <person name="Miller W."/>
            <person name="Milosavljevic A."/>
            <person name="Palermo R.E."/>
            <person name="Siepel A."/>
            <person name="Sikela J.M."/>
            <person name="Attaway T."/>
            <person name="Bell S."/>
            <person name="Bernard K.E."/>
            <person name="Buhay C.J."/>
            <person name="Chandrabose M.N."/>
            <person name="Dao M."/>
            <person name="Davis C."/>
            <person name="Delehaunty K.D."/>
            <person name="Ding Y."/>
            <person name="Dinh H.H."/>
            <person name="Dugan-Rocha S."/>
            <person name="Fulton L.A."/>
            <person name="Gabisi R.A."/>
            <person name="Garner T.T."/>
            <person name="Godfrey J."/>
            <person name="Hawes A.C."/>
            <person name="Hernandez J."/>
            <person name="Hines S."/>
            <person name="Holder M."/>
            <person name="Hume J."/>
            <person name="Jhangiani S.N."/>
            <person name="Joshi V."/>
            <person name="Khan Z.M."/>
            <person name="Kirkness E.F."/>
            <person name="Cree A."/>
            <person name="Fowler R.G."/>
            <person name="Lee S."/>
            <person name="Lewis L.R."/>
            <person name="Li Z."/>
            <person name="Liu Y.-S."/>
            <person name="Moore S.M."/>
            <person name="Muzny D."/>
            <person name="Nazareth L.V."/>
            <person name="Ngo D.N."/>
            <person name="Okwuonu G.O."/>
            <person name="Pai G."/>
            <person name="Parker D."/>
            <person name="Paul H.A."/>
            <person name="Pfannkoch C."/>
            <person name="Pohl C.S."/>
            <person name="Rogers Y.-H.C."/>
            <person name="Ruiz S.J."/>
            <person name="Sabo A."/>
            <person name="Santibanez J."/>
            <person name="Schneider B.W."/>
            <person name="Smith S.M."/>
            <person name="Sodergren E."/>
            <person name="Svatek A.F."/>
            <person name="Utterback T.R."/>
            <person name="Vattathil S."/>
            <person name="Warren W."/>
            <person name="White C.S."/>
            <person name="Chinwalla A.T."/>
            <person name="Feng Y."/>
            <person name="Halpern A.L."/>
            <person name="Hillier L.W."/>
            <person name="Huang X."/>
            <person name="Minx P."/>
            <person name="Nelson J.O."/>
            <person name="Pepin K.H."/>
            <person name="Qin X."/>
            <person name="Sutton G.G."/>
            <person name="Venter E."/>
            <person name="Walenz B.P."/>
            <person name="Wallis J.W."/>
            <person name="Worley K.C."/>
            <person name="Yang S.-P."/>
            <person name="Jones S.M."/>
            <person name="Marra M.A."/>
            <person name="Rocchi M."/>
            <person name="Schein J.E."/>
            <person name="Baertsch R."/>
            <person name="Clarke L."/>
            <person name="Csuros M."/>
            <person name="Glasscock J."/>
            <person name="Harris R.A."/>
            <person name="Havlak P."/>
            <person name="Jackson A.R."/>
            <person name="Jiang H."/>
            <person name="Liu Y."/>
            <person name="Messina D.N."/>
            <person name="Shen Y."/>
            <person name="Song H.X.-Z."/>
            <person name="Wylie T."/>
            <person name="Zhang L."/>
            <person name="Birney E."/>
            <person name="Han K."/>
            <person name="Konkel M.K."/>
            <person name="Lee J."/>
            <person name="Smit A.F.A."/>
            <person name="Ullmer B."/>
            <person name="Wang H."/>
            <person name="Xing J."/>
            <person name="Burhans R."/>
            <person name="Cheng Z."/>
            <person name="Karro J.E."/>
            <person name="Ma J."/>
            <person name="Raney B."/>
            <person name="She X."/>
            <person name="Cox M.J."/>
            <person name="Demuth J.P."/>
            <person name="Dumas L.J."/>
            <person name="Han S.-G."/>
            <person name="Hopkins J."/>
            <person name="Karimpour-Fard A."/>
            <person name="Kim Y.H."/>
            <person name="Pollack J.R."/>
            <person name="Vinar T."/>
            <person name="Addo-Quaye C."/>
            <person name="Degenhardt J."/>
            <person name="Denby A."/>
            <person name="Hubisz M.J."/>
            <person name="Indap A."/>
            <person name="Kosiol C."/>
            <person name="Lahn B.T."/>
            <person name="Lawson H.A."/>
            <person name="Marklein A."/>
            <person name="Nielsen R."/>
            <person name="Vallender E.J."/>
            <person name="Clark A.G."/>
            <person name="Ferguson B."/>
            <person name="Hernandez R.D."/>
            <person name="Hirani K."/>
            <person name="Kehrer-Sawatzki H."/>
            <person name="Kolb J."/>
            <person name="Patil S."/>
            <person name="Pu L.-L."/>
            <person name="Ren Y."/>
            <person name="Smith D.G."/>
            <person name="Wheeler D.A."/>
            <person name="Schenck I."/>
            <person name="Ball E.V."/>
            <person name="Chen R."/>
            <person name="Cooper D.N."/>
            <person name="Giardine B."/>
            <person name="Hsu F."/>
            <person name="Kent W.J."/>
            <person name="Lesk A."/>
            <person name="Nelson D.L."/>
            <person name="O'brien W.E."/>
            <person name="Pruefer K."/>
            <person name="Stenson P.D."/>
            <person name="Wallace J.C."/>
            <person name="Ke H."/>
            <person name="Liu X.-M."/>
            <person name="Wang P."/>
            <person name="Xiang A.P."/>
            <person name="Yang F."/>
            <person name="Barber G.P."/>
            <person name="Haussler D."/>
            <person name="Karolchik D."/>
            <person name="Kern A.D."/>
            <person name="Kuhn R.M."/>
            <person name="Smith K.E."/>
            <person name="Zwieg A.S."/>
        </authorList>
    </citation>
    <scope>NUCLEOTIDE SEQUENCE [LARGE SCALE GENOMIC DNA]</scope>
    <source>
        <strain evidence="2">17573</strain>
    </source>
</reference>
<protein>
    <submittedName>
        <fullName evidence="1">Uncharacterized protein</fullName>
    </submittedName>
</protein>
<reference evidence="1" key="3">
    <citation type="submission" date="2025-08" db="UniProtKB">
        <authorList>
            <consortium name="Ensembl"/>
        </authorList>
    </citation>
    <scope>IDENTIFICATION</scope>
    <source>
        <strain evidence="1">17573</strain>
    </source>
</reference>
<proteinExistence type="predicted"/>
<name>A0A5F7ZX51_MACMU</name>
<evidence type="ECO:0000313" key="1">
    <source>
        <dbReference type="Ensembl" id="ENSMMUP00000070209.1"/>
    </source>
</evidence>
<dbReference type="AlphaFoldDB" id="A0A5F7ZX51"/>
<dbReference type="VEuPathDB" id="HostDB:ENSMMUG00000062507"/>
<dbReference type="InParanoid" id="A0A5F7ZX51"/>
<organism evidence="1 2">
    <name type="scientific">Macaca mulatta</name>
    <name type="common">Rhesus macaque</name>
    <dbReference type="NCBI Taxonomy" id="9544"/>
    <lineage>
        <taxon>Eukaryota</taxon>
        <taxon>Metazoa</taxon>
        <taxon>Chordata</taxon>
        <taxon>Craniata</taxon>
        <taxon>Vertebrata</taxon>
        <taxon>Euteleostomi</taxon>
        <taxon>Mammalia</taxon>
        <taxon>Eutheria</taxon>
        <taxon>Euarchontoglires</taxon>
        <taxon>Primates</taxon>
        <taxon>Haplorrhini</taxon>
        <taxon>Catarrhini</taxon>
        <taxon>Cercopithecidae</taxon>
        <taxon>Cercopithecinae</taxon>
        <taxon>Macaca</taxon>
    </lineage>
</organism>
<dbReference type="PANTHER" id="PTHR12138:SF75">
    <property type="entry name" value="SECRETED PROTEIN"/>
    <property type="match status" value="1"/>
</dbReference>